<dbReference type="Pfam" id="PF08282">
    <property type="entry name" value="Hydrolase_3"/>
    <property type="match status" value="1"/>
</dbReference>
<dbReference type="PANTHER" id="PTHR10000">
    <property type="entry name" value="PHOSPHOSERINE PHOSPHATASE"/>
    <property type="match status" value="1"/>
</dbReference>
<evidence type="ECO:0000313" key="1">
    <source>
        <dbReference type="EMBL" id="GAI01294.1"/>
    </source>
</evidence>
<dbReference type="EMBL" id="BARV01000685">
    <property type="protein sequence ID" value="GAI01294.1"/>
    <property type="molecule type" value="Genomic_DNA"/>
</dbReference>
<comment type="caution">
    <text evidence="1">The sequence shown here is derived from an EMBL/GenBank/DDBJ whole genome shotgun (WGS) entry which is preliminary data.</text>
</comment>
<proteinExistence type="predicted"/>
<dbReference type="Gene3D" id="3.30.1240.10">
    <property type="match status" value="1"/>
</dbReference>
<organism evidence="1">
    <name type="scientific">marine sediment metagenome</name>
    <dbReference type="NCBI Taxonomy" id="412755"/>
    <lineage>
        <taxon>unclassified sequences</taxon>
        <taxon>metagenomes</taxon>
        <taxon>ecological metagenomes</taxon>
    </lineage>
</organism>
<reference evidence="1" key="1">
    <citation type="journal article" date="2014" name="Front. Microbiol.">
        <title>High frequency of phylogenetically diverse reductive dehalogenase-homologous genes in deep subseafloor sedimentary metagenomes.</title>
        <authorList>
            <person name="Kawai M."/>
            <person name="Futagami T."/>
            <person name="Toyoda A."/>
            <person name="Takaki Y."/>
            <person name="Nishi S."/>
            <person name="Hori S."/>
            <person name="Arai W."/>
            <person name="Tsubouchi T."/>
            <person name="Morono Y."/>
            <person name="Uchiyama I."/>
            <person name="Ito T."/>
            <person name="Fujiyama A."/>
            <person name="Inagaki F."/>
            <person name="Takami H."/>
        </authorList>
    </citation>
    <scope>NUCLEOTIDE SEQUENCE</scope>
    <source>
        <strain evidence="1">Expedition CK06-06</strain>
    </source>
</reference>
<dbReference type="AlphaFoldDB" id="X1M4I0"/>
<accession>X1M4I0</accession>
<dbReference type="GO" id="GO:0016791">
    <property type="term" value="F:phosphatase activity"/>
    <property type="evidence" value="ECO:0007669"/>
    <property type="project" value="TreeGrafter"/>
</dbReference>
<dbReference type="Gene3D" id="3.40.50.1000">
    <property type="entry name" value="HAD superfamily/HAD-like"/>
    <property type="match status" value="1"/>
</dbReference>
<dbReference type="GO" id="GO:0005829">
    <property type="term" value="C:cytosol"/>
    <property type="evidence" value="ECO:0007669"/>
    <property type="project" value="TreeGrafter"/>
</dbReference>
<dbReference type="InterPro" id="IPR036412">
    <property type="entry name" value="HAD-like_sf"/>
</dbReference>
<protein>
    <submittedName>
        <fullName evidence="1">Uncharacterized protein</fullName>
    </submittedName>
</protein>
<name>X1M4I0_9ZZZZ</name>
<sequence>MKACSGIISQLSLDSYHIFFDGALVSNPNHGKEIYVQPIDKMVVKQAIEFAHLNGINLEFYSANHYFVEGETWASDIRRDFYHTPPTVVDISKLWQKERIIKGVLTVRSSEEKARAEILYLQFKDSLSFSWTKTPAYPEVDFINVLAPEVSKGEALRALASHLGISLTEIIAIGDGPN</sequence>
<dbReference type="InterPro" id="IPR023214">
    <property type="entry name" value="HAD_sf"/>
</dbReference>
<feature type="non-terminal residue" evidence="1">
    <location>
        <position position="178"/>
    </location>
</feature>
<dbReference type="PANTHER" id="PTHR10000:SF8">
    <property type="entry name" value="HAD SUPERFAMILY HYDROLASE-LIKE, TYPE 3"/>
    <property type="match status" value="1"/>
</dbReference>
<dbReference type="SUPFAM" id="SSF56784">
    <property type="entry name" value="HAD-like"/>
    <property type="match status" value="1"/>
</dbReference>
<gene>
    <name evidence="1" type="ORF">S06H3_02364</name>
</gene>
<dbReference type="GO" id="GO:0000287">
    <property type="term" value="F:magnesium ion binding"/>
    <property type="evidence" value="ECO:0007669"/>
    <property type="project" value="TreeGrafter"/>
</dbReference>